<feature type="coiled-coil region" evidence="1">
    <location>
        <begin position="215"/>
        <end position="249"/>
    </location>
</feature>
<dbReference type="Proteomes" id="UP000830375">
    <property type="component" value="Unassembled WGS sequence"/>
</dbReference>
<keyword evidence="6" id="KW-1185">Reference proteome</keyword>
<accession>A0ABQ8LIR7</accession>
<dbReference type="PANTHER" id="PTHR23098:SF16">
    <property type="entry name" value="REGULATORY PROTEIN ZESTE"/>
    <property type="match status" value="1"/>
</dbReference>
<evidence type="ECO:0000259" key="3">
    <source>
        <dbReference type="Pfam" id="PF13873"/>
    </source>
</evidence>
<feature type="region of interest" description="Disordered" evidence="2">
    <location>
        <begin position="168"/>
        <end position="202"/>
    </location>
</feature>
<evidence type="ECO:0000256" key="2">
    <source>
        <dbReference type="SAM" id="MobiDB-lite"/>
    </source>
</evidence>
<evidence type="ECO:0000313" key="5">
    <source>
        <dbReference type="EMBL" id="KAI2650479.1"/>
    </source>
</evidence>
<evidence type="ECO:0000313" key="6">
    <source>
        <dbReference type="Proteomes" id="UP000830375"/>
    </source>
</evidence>
<protein>
    <submittedName>
        <fullName evidence="5">Myb-related transcription factor, partner of profilin</fullName>
    </submittedName>
</protein>
<feature type="compositionally biased region" description="Polar residues" evidence="2">
    <location>
        <begin position="169"/>
        <end position="202"/>
    </location>
</feature>
<dbReference type="EMBL" id="JACTAM010000022">
    <property type="protein sequence ID" value="KAI2650479.1"/>
    <property type="molecule type" value="Genomic_DNA"/>
</dbReference>
<dbReference type="InterPro" id="IPR028002">
    <property type="entry name" value="Myb_DNA-bind_5"/>
</dbReference>
<keyword evidence="1" id="KW-0175">Coiled coil</keyword>
<evidence type="ECO:0000313" key="4">
    <source>
        <dbReference type="EMBL" id="KAI2650165.1"/>
    </source>
</evidence>
<gene>
    <name evidence="4" type="ORF">H4Q32_000093</name>
    <name evidence="5" type="ORF">H4Q32_000478</name>
</gene>
<dbReference type="EMBL" id="JACTAM010000022">
    <property type="protein sequence ID" value="KAI2650165.1"/>
    <property type="molecule type" value="Genomic_DNA"/>
</dbReference>
<name>A0ABQ8LIR7_LABRO</name>
<dbReference type="Pfam" id="PF13873">
    <property type="entry name" value="Myb_DNA-bind_5"/>
    <property type="match status" value="1"/>
</dbReference>
<dbReference type="PANTHER" id="PTHR23098">
    <property type="entry name" value="AGAP001331-PA-RELATED"/>
    <property type="match status" value="1"/>
</dbReference>
<feature type="region of interest" description="Disordered" evidence="2">
    <location>
        <begin position="128"/>
        <end position="151"/>
    </location>
</feature>
<organism evidence="5 6">
    <name type="scientific">Labeo rohita</name>
    <name type="common">Indian major carp</name>
    <name type="synonym">Cyprinus rohita</name>
    <dbReference type="NCBI Taxonomy" id="84645"/>
    <lineage>
        <taxon>Eukaryota</taxon>
        <taxon>Metazoa</taxon>
        <taxon>Chordata</taxon>
        <taxon>Craniata</taxon>
        <taxon>Vertebrata</taxon>
        <taxon>Euteleostomi</taxon>
        <taxon>Actinopterygii</taxon>
        <taxon>Neopterygii</taxon>
        <taxon>Teleostei</taxon>
        <taxon>Ostariophysi</taxon>
        <taxon>Cypriniformes</taxon>
        <taxon>Cyprinidae</taxon>
        <taxon>Labeoninae</taxon>
        <taxon>Labeonini</taxon>
        <taxon>Labeo</taxon>
    </lineage>
</organism>
<sequence length="250" mass="27265">MADSGRSSQFSFAENICILEEYNAAKSILMNKFSDYNANNKKHKAWSTITDKVNSINPSVPRTVKDVQKRFKNMVQEAKKEIFKRKKPATGGGPSAKLKKTTEIIIEIYGDESPMFWGIPGGRESGVSCVTSPAAGENTSPHTAVASASLGQSPDCEVTLTLVTEEAPVTSQDQTTQGEDLDSTQVAPAGSGSDTESQKGTASKITMNHILEKQYEVLTLEEAKLKLEIQKLELEKTKLTLEIQKLGHEL</sequence>
<proteinExistence type="predicted"/>
<comment type="caution">
    <text evidence="5">The sequence shown here is derived from an EMBL/GenBank/DDBJ whole genome shotgun (WGS) entry which is preliminary data.</text>
</comment>
<evidence type="ECO:0000256" key="1">
    <source>
        <dbReference type="SAM" id="Coils"/>
    </source>
</evidence>
<reference evidence="5 6" key="1">
    <citation type="submission" date="2022-01" db="EMBL/GenBank/DDBJ databases">
        <title>A high-quality chromosome-level genome assembly of rohu carp, Labeo rohita.</title>
        <authorList>
            <person name="Arick M.A. II"/>
            <person name="Hsu C.-Y."/>
            <person name="Magbanua Z."/>
            <person name="Pechanova O."/>
            <person name="Grover C."/>
            <person name="Miller E."/>
            <person name="Thrash A."/>
            <person name="Ezzel L."/>
            <person name="Alam S."/>
            <person name="Benzie J."/>
            <person name="Hamilton M."/>
            <person name="Karsi A."/>
            <person name="Lawrence M.L."/>
            <person name="Peterson D.G."/>
        </authorList>
    </citation>
    <scope>NUCLEOTIDE SEQUENCE [LARGE SCALE GENOMIC DNA]</scope>
    <source>
        <strain evidence="6">BAU-BD-2019</strain>
        <strain evidence="5">RAU-DB-2019</strain>
        <tissue evidence="5">Blood</tissue>
    </source>
</reference>
<feature type="domain" description="Myb/SANT-like DNA-binding" evidence="3">
    <location>
        <begin position="6"/>
        <end position="82"/>
    </location>
</feature>